<name>A0A1I8MY73_MUSDO</name>
<evidence type="ECO:0000313" key="10">
    <source>
        <dbReference type="EnsemblMetazoa" id="MDOA009634-PA"/>
    </source>
</evidence>
<feature type="domain" description="Glycosyl transferase CAP10" evidence="9">
    <location>
        <begin position="153"/>
        <end position="407"/>
    </location>
</feature>
<gene>
    <name evidence="10" type="primary">101888953</name>
</gene>
<dbReference type="GO" id="GO:0006493">
    <property type="term" value="P:protein O-linked glycosylation"/>
    <property type="evidence" value="ECO:0007669"/>
    <property type="project" value="TreeGrafter"/>
</dbReference>
<evidence type="ECO:0000256" key="7">
    <source>
        <dbReference type="SAM" id="MobiDB-lite"/>
    </source>
</evidence>
<protein>
    <recommendedName>
        <fullName evidence="9">Glycosyl transferase CAP10 domain-containing protein</fullName>
    </recommendedName>
</protein>
<evidence type="ECO:0000256" key="8">
    <source>
        <dbReference type="SAM" id="SignalP"/>
    </source>
</evidence>
<accession>A0A1I8MY73</accession>
<evidence type="ECO:0000256" key="5">
    <source>
        <dbReference type="ARBA" id="ARBA00022679"/>
    </source>
</evidence>
<dbReference type="RefSeq" id="XP_005185871.2">
    <property type="nucleotide sequence ID" value="XM_005185814.4"/>
</dbReference>
<dbReference type="VEuPathDB" id="VectorBase:MDOA009634"/>
<evidence type="ECO:0000259" key="9">
    <source>
        <dbReference type="SMART" id="SM00672"/>
    </source>
</evidence>
<dbReference type="PANTHER" id="PTHR12203:SF35">
    <property type="entry name" value="PROTEIN O-GLUCOSYLTRANSFERASE 1"/>
    <property type="match status" value="1"/>
</dbReference>
<evidence type="ECO:0000256" key="1">
    <source>
        <dbReference type="ARBA" id="ARBA00004319"/>
    </source>
</evidence>
<proteinExistence type="inferred from homology"/>
<dbReference type="InterPro" id="IPR051091">
    <property type="entry name" value="O-Glucosyltr/Glycosyltrsf_90"/>
</dbReference>
<dbReference type="STRING" id="7370.A0A1I8MY73"/>
<dbReference type="KEGG" id="mde:101888953"/>
<evidence type="ECO:0000256" key="4">
    <source>
        <dbReference type="ARBA" id="ARBA00022676"/>
    </source>
</evidence>
<dbReference type="VEuPathDB" id="VectorBase:MDOMA2_005969"/>
<dbReference type="InterPro" id="IPR006598">
    <property type="entry name" value="CAP10"/>
</dbReference>
<dbReference type="PANTHER" id="PTHR12203">
    <property type="entry name" value="KDEL LYS-ASP-GLU-LEU CONTAINING - RELATED"/>
    <property type="match status" value="1"/>
</dbReference>
<feature type="region of interest" description="Disordered" evidence="7">
    <location>
        <begin position="38"/>
        <end position="60"/>
    </location>
</feature>
<comment type="subcellular location">
    <subcellularLocation>
        <location evidence="1">Endoplasmic reticulum lumen</location>
    </subcellularLocation>
</comment>
<dbReference type="EnsemblMetazoa" id="MDOA009634-RA">
    <property type="protein sequence ID" value="MDOA009634-PA"/>
    <property type="gene ID" value="MDOA009634"/>
</dbReference>
<dbReference type="GO" id="GO:0005788">
    <property type="term" value="C:endoplasmic reticulum lumen"/>
    <property type="evidence" value="ECO:0007669"/>
    <property type="project" value="UniProtKB-SubCell"/>
</dbReference>
<dbReference type="Pfam" id="PF05686">
    <property type="entry name" value="Glyco_transf_90"/>
    <property type="match status" value="1"/>
</dbReference>
<keyword evidence="4" id="KW-0328">Glycosyltransferase</keyword>
<keyword evidence="8" id="KW-0732">Signal</keyword>
<evidence type="ECO:0000256" key="2">
    <source>
        <dbReference type="ARBA" id="ARBA00004922"/>
    </source>
</evidence>
<evidence type="ECO:0000256" key="3">
    <source>
        <dbReference type="ARBA" id="ARBA00010118"/>
    </source>
</evidence>
<organism evidence="10">
    <name type="scientific">Musca domestica</name>
    <name type="common">House fly</name>
    <dbReference type="NCBI Taxonomy" id="7370"/>
    <lineage>
        <taxon>Eukaryota</taxon>
        <taxon>Metazoa</taxon>
        <taxon>Ecdysozoa</taxon>
        <taxon>Arthropoda</taxon>
        <taxon>Hexapoda</taxon>
        <taxon>Insecta</taxon>
        <taxon>Pterygota</taxon>
        <taxon>Neoptera</taxon>
        <taxon>Endopterygota</taxon>
        <taxon>Diptera</taxon>
        <taxon>Brachycera</taxon>
        <taxon>Muscomorpha</taxon>
        <taxon>Muscoidea</taxon>
        <taxon>Muscidae</taxon>
        <taxon>Musca</taxon>
    </lineage>
</organism>
<reference evidence="10" key="1">
    <citation type="submission" date="2020-05" db="UniProtKB">
        <authorList>
            <consortium name="EnsemblMetazoa"/>
        </authorList>
    </citation>
    <scope>IDENTIFICATION</scope>
    <source>
        <strain evidence="10">Aabys</strain>
    </source>
</reference>
<dbReference type="GO" id="GO:0045747">
    <property type="term" value="P:positive regulation of Notch signaling pathway"/>
    <property type="evidence" value="ECO:0007669"/>
    <property type="project" value="TreeGrafter"/>
</dbReference>
<feature type="chain" id="PRO_5044561002" description="Glycosyl transferase CAP10 domain-containing protein" evidence="8">
    <location>
        <begin position="22"/>
        <end position="433"/>
    </location>
</feature>
<dbReference type="GO" id="GO:0035252">
    <property type="term" value="F:UDP-xylosyltransferase activity"/>
    <property type="evidence" value="ECO:0007669"/>
    <property type="project" value="TreeGrafter"/>
</dbReference>
<keyword evidence="5" id="KW-0808">Transferase</keyword>
<evidence type="ECO:0000256" key="6">
    <source>
        <dbReference type="ARBA" id="ARBA00045690"/>
    </source>
</evidence>
<comment type="function">
    <text evidence="6">Protein O-glucosyltransferase. Catalyzes the reaction that attaches glucose through an O-glycosidic linkage to a conserved serine residue found in the consensus sequence C-X-S-X-[PA]-C in epidermal growth factor-like repeats. Regulates Notch signaling by glucosylating Notch in the ER, glucosylation is required for the correct folding and cleavage of Notch.</text>
</comment>
<dbReference type="OrthoDB" id="202415at2759"/>
<feature type="signal peptide" evidence="8">
    <location>
        <begin position="1"/>
        <end position="21"/>
    </location>
</feature>
<dbReference type="eggNOG" id="KOG2458">
    <property type="taxonomic scope" value="Eukaryota"/>
</dbReference>
<dbReference type="AlphaFoldDB" id="A0A1I8MY73"/>
<comment type="similarity">
    <text evidence="3">Belongs to the glycosyltransferase 90 family.</text>
</comment>
<sequence>MRFPILFVLFINLLQLLNITAETIQQDVTSKGMCTEETANGCEDSSKAESTTNNRNDDAASQRIVSKIEKTWAKYKSCSAEPQDPKCECHQKVWQKDLEVFQKKGITKQNIKDATKFGTLYKIFNQKLYRTADCFFPARCEGIEYFLLKIAPSLPNMDFVVNTRDYPQVSGRFARDVLPVFSFSKTSDYRDIMYPAWTFWAGGPAIKLFPTGIGRWDIQREKINKAGLEFPWEKKIAKGFFRGSRTSHERDSLVLLSRSNPNLVDAAYTKNQAWKSPKDTLGEEPAQEVSFEYHCQFKYLFNFRGVAASFRFKHLFLCRSLVFHVGNEWLEFFYPALKPWKHYVPLDKNPSQSEIKEIMEFFRRNDDLAKNIAEAGYEFIWHHLRMEDIECYWKHLMTNYSKLLKYEVVEDKSLIEIKEKKSNNQKRRRSDEF</sequence>
<dbReference type="GO" id="GO:0035251">
    <property type="term" value="F:UDP-glucosyltransferase activity"/>
    <property type="evidence" value="ECO:0007669"/>
    <property type="project" value="TreeGrafter"/>
</dbReference>
<dbReference type="SMART" id="SM00672">
    <property type="entry name" value="CAP10"/>
    <property type="match status" value="1"/>
</dbReference>
<comment type="pathway">
    <text evidence="2">Protein modification; protein glycosylation.</text>
</comment>